<dbReference type="InterPro" id="IPR022185">
    <property type="entry name" value="DUF3712"/>
</dbReference>
<dbReference type="EMBL" id="MU620896">
    <property type="protein sequence ID" value="KAI8583438.1"/>
    <property type="molecule type" value="Genomic_DNA"/>
</dbReference>
<dbReference type="Pfam" id="PF26153">
    <property type="entry name" value="LEA-2L_5"/>
    <property type="match status" value="1"/>
</dbReference>
<sequence>MSSNEPYASSSSFDRNDESLHERAPLLREGQSSGSRKDKGKATITSPNYTEVAPAASIEHEEHVSRPRRNKSYYVLSILCTIVVLTVILGLLFAPNIAQRYLRDGADVSFDEASIVNISNPDSLDIHVAGKVILNDRLFGLSQKASDLFGQLSTVQSALNVYKSAKSGTKATTDGSALGTIVLPELLLEEGDRTTNFSFTSQFRIGDKEQLAAFCQEAVKQKEVVWRVNGPVGVKVGWFPKTLAMNIEKDVVLEGMDGLQQAELKSMSFPGEHPKGGIIVEGQVSIYNPSSMLSFKLGNVDFGIFAPIANTSRDALIAIVRAHDASLMGKQVNTFNVTGRTIPMDSDDMERKQALEKFLSDYLKGESSIFHVRGSERGPEDDENSDLPEWMKKALSSVTLAIPFPGSAQKDFIESLAMSNISIDFATGVGTVVSGSATALLRPPPEMKFDINVESVKPVVYLYMSDDYKTPFAKLEPSDASPAKTSLPRDDPSVPQDLVRVESNLERVPLTLLPDGEDDLEKFLNKTFYGTENKVYIGGTVDAKVASAFGNLTVKDLAFKGEISTKGMGGLSDPPPRLDSIELNHGYPDALRVYANLSLFNPSDVTVTLGPVNNYLLYDEGRIGNATLANHTLVPGWNTIQATAFFTPNEDDSREKAMEFISAYISGQNQTNLTISGDHPNSSASPTLQTMLRNFKFSSSAPPMNHTLLVATQINIFSSTAEMWLVNPFNTTVIEVLAVNATASYHGLKVGTVHADFEDLSEGWTRRLILPSNGTTVHTEKLPVMFEVGGGFEAIRKAVGKSIEVDVDSIIRARLDDLHIYDLQYHRSNVSARVRLFQ</sequence>
<organism evidence="6 7">
    <name type="scientific">Umbelopsis ramanniana AG</name>
    <dbReference type="NCBI Taxonomy" id="1314678"/>
    <lineage>
        <taxon>Eukaryota</taxon>
        <taxon>Fungi</taxon>
        <taxon>Fungi incertae sedis</taxon>
        <taxon>Mucoromycota</taxon>
        <taxon>Mucoromycotina</taxon>
        <taxon>Umbelopsidomycetes</taxon>
        <taxon>Umbelopsidales</taxon>
        <taxon>Umbelopsidaceae</taxon>
        <taxon>Umbelopsis</taxon>
    </lineage>
</organism>
<feature type="domain" description="Tag1-like fifth Ig-like" evidence="5">
    <location>
        <begin position="708"/>
        <end position="817"/>
    </location>
</feature>
<dbReference type="GeneID" id="75911443"/>
<reference evidence="6" key="2">
    <citation type="journal article" date="2022" name="Proc. Natl. Acad. Sci. U.S.A.">
        <title>Diploid-dominant life cycles characterize the early evolution of Fungi.</title>
        <authorList>
            <person name="Amses K.R."/>
            <person name="Simmons D.R."/>
            <person name="Longcore J.E."/>
            <person name="Mondo S.J."/>
            <person name="Seto K."/>
            <person name="Jeronimo G.H."/>
            <person name="Bonds A.E."/>
            <person name="Quandt C.A."/>
            <person name="Davis W.J."/>
            <person name="Chang Y."/>
            <person name="Federici B.A."/>
            <person name="Kuo A."/>
            <person name="LaButti K."/>
            <person name="Pangilinan J."/>
            <person name="Andreopoulos W."/>
            <person name="Tritt A."/>
            <person name="Riley R."/>
            <person name="Hundley H."/>
            <person name="Johnson J."/>
            <person name="Lipzen A."/>
            <person name="Barry K."/>
            <person name="Lang B.F."/>
            <person name="Cuomo C.A."/>
            <person name="Buchler N.E."/>
            <person name="Grigoriev I.V."/>
            <person name="Spatafora J.W."/>
            <person name="Stajich J.E."/>
            <person name="James T.Y."/>
        </authorList>
    </citation>
    <scope>NUCLEOTIDE SEQUENCE</scope>
    <source>
        <strain evidence="6">AG</strain>
    </source>
</reference>
<dbReference type="InterPro" id="IPR046368">
    <property type="entry name" value="Tag1"/>
</dbReference>
<evidence type="ECO:0000313" key="7">
    <source>
        <dbReference type="Proteomes" id="UP001206595"/>
    </source>
</evidence>
<proteinExistence type="predicted"/>
<dbReference type="GO" id="GO:0000329">
    <property type="term" value="C:fungal-type vacuole membrane"/>
    <property type="evidence" value="ECO:0007669"/>
    <property type="project" value="InterPro"/>
</dbReference>
<protein>
    <recommendedName>
        <fullName evidence="8">Pre-rrna processing protein</fullName>
    </recommendedName>
</protein>
<evidence type="ECO:0000256" key="1">
    <source>
        <dbReference type="SAM" id="MobiDB-lite"/>
    </source>
</evidence>
<dbReference type="Pfam" id="PF26150">
    <property type="entry name" value="LEA-2_4"/>
    <property type="match status" value="1"/>
</dbReference>
<comment type="caution">
    <text evidence="6">The sequence shown here is derived from an EMBL/GenBank/DDBJ whole genome shotgun (WGS) entry which is preliminary data.</text>
</comment>
<gene>
    <name evidence="6" type="ORF">K450DRAFT_223700</name>
</gene>
<feature type="domain" description="Tag1 C-terminal" evidence="3">
    <location>
        <begin position="447"/>
        <end position="564"/>
    </location>
</feature>
<dbReference type="Proteomes" id="UP001206595">
    <property type="component" value="Unassembled WGS sequence"/>
</dbReference>
<dbReference type="Pfam" id="PF22786">
    <property type="entry name" value="Tag1_C"/>
    <property type="match status" value="1"/>
</dbReference>
<dbReference type="PANTHER" id="PTHR35895">
    <property type="entry name" value="CHROMOSOME 16, WHOLE GENOME SHOTGUN SEQUENCE"/>
    <property type="match status" value="1"/>
</dbReference>
<feature type="region of interest" description="Disordered" evidence="1">
    <location>
        <begin position="475"/>
        <end position="495"/>
    </location>
</feature>
<dbReference type="Pfam" id="PF12505">
    <property type="entry name" value="DUF3712"/>
    <property type="match status" value="1"/>
</dbReference>
<keyword evidence="2" id="KW-0812">Transmembrane</keyword>
<feature type="region of interest" description="Disordered" evidence="1">
    <location>
        <begin position="1"/>
        <end position="46"/>
    </location>
</feature>
<evidence type="ECO:0008006" key="8">
    <source>
        <dbReference type="Google" id="ProtNLM"/>
    </source>
</evidence>
<feature type="transmembrane region" description="Helical" evidence="2">
    <location>
        <begin position="73"/>
        <end position="94"/>
    </location>
</feature>
<keyword evidence="2" id="KW-0472">Membrane</keyword>
<dbReference type="AlphaFoldDB" id="A0AAD5EGI6"/>
<name>A0AAD5EGI6_UMBRA</name>
<evidence type="ECO:0000313" key="6">
    <source>
        <dbReference type="EMBL" id="KAI8583438.1"/>
    </source>
</evidence>
<evidence type="ECO:0000259" key="5">
    <source>
        <dbReference type="Pfam" id="PF26153"/>
    </source>
</evidence>
<dbReference type="InterPro" id="IPR055011">
    <property type="entry name" value="Tag1_C"/>
</dbReference>
<accession>A0AAD5EGI6</accession>
<evidence type="ECO:0000256" key="2">
    <source>
        <dbReference type="SAM" id="Phobius"/>
    </source>
</evidence>
<keyword evidence="7" id="KW-1185">Reference proteome</keyword>
<dbReference type="InterPro" id="IPR059066">
    <property type="entry name" value="Ig_Tag1-like_5th"/>
</dbReference>
<evidence type="ECO:0000259" key="3">
    <source>
        <dbReference type="Pfam" id="PF22786"/>
    </source>
</evidence>
<evidence type="ECO:0000259" key="4">
    <source>
        <dbReference type="Pfam" id="PF26150"/>
    </source>
</evidence>
<feature type="domain" description="Tag1-like fourth Ig-like" evidence="4">
    <location>
        <begin position="576"/>
        <end position="677"/>
    </location>
</feature>
<reference evidence="6" key="1">
    <citation type="submission" date="2021-06" db="EMBL/GenBank/DDBJ databases">
        <authorList>
            <consortium name="DOE Joint Genome Institute"/>
            <person name="Mondo S.J."/>
            <person name="Amses K.R."/>
            <person name="Simmons D.R."/>
            <person name="Longcore J.E."/>
            <person name="Seto K."/>
            <person name="Alves G.H."/>
            <person name="Bonds A.E."/>
            <person name="Quandt C.A."/>
            <person name="Davis W.J."/>
            <person name="Chang Y."/>
            <person name="Letcher P.M."/>
            <person name="Powell M.J."/>
            <person name="Kuo A."/>
            <person name="Labutti K."/>
            <person name="Pangilinan J."/>
            <person name="Andreopoulos W."/>
            <person name="Tritt A."/>
            <person name="Riley R."/>
            <person name="Hundley H."/>
            <person name="Johnson J."/>
            <person name="Lipzen A."/>
            <person name="Barry K."/>
            <person name="Berbee M.L."/>
            <person name="Buchler N.E."/>
            <person name="Grigoriev I.V."/>
            <person name="Spatafora J.W."/>
            <person name="Stajich J.E."/>
            <person name="James T.Y."/>
        </authorList>
    </citation>
    <scope>NUCLEOTIDE SEQUENCE</scope>
    <source>
        <strain evidence="6">AG</strain>
    </source>
</reference>
<dbReference type="PANTHER" id="PTHR35895:SF3">
    <property type="entry name" value="PRE-RRNA PROCESSING PROTEIN"/>
    <property type="match status" value="1"/>
</dbReference>
<feature type="compositionally biased region" description="Basic and acidic residues" evidence="1">
    <location>
        <begin position="14"/>
        <end position="26"/>
    </location>
</feature>
<keyword evidence="2" id="KW-1133">Transmembrane helix</keyword>
<dbReference type="RefSeq" id="XP_051448442.1">
    <property type="nucleotide sequence ID" value="XM_051586095.1"/>
</dbReference>
<dbReference type="InterPro" id="IPR059065">
    <property type="entry name" value="Ig_Tag1-like_4th"/>
</dbReference>
<feature type="compositionally biased region" description="Polar residues" evidence="1">
    <location>
        <begin position="1"/>
        <end position="13"/>
    </location>
</feature>